<evidence type="ECO:0000313" key="1">
    <source>
        <dbReference type="EMBL" id="AIF49475.1"/>
    </source>
</evidence>
<organism evidence="1 2">
    <name type="scientific">Dyella japonica A8</name>
    <dbReference type="NCBI Taxonomy" id="1217721"/>
    <lineage>
        <taxon>Bacteria</taxon>
        <taxon>Pseudomonadati</taxon>
        <taxon>Pseudomonadota</taxon>
        <taxon>Gammaproteobacteria</taxon>
        <taxon>Lysobacterales</taxon>
        <taxon>Rhodanobacteraceae</taxon>
        <taxon>Dyella</taxon>
    </lineage>
</organism>
<sequence length="91" mass="9899">MTERLFDHYAVRATAVAEGSRYSACIVVTPRGRHGFPVYFAVCENRSFRDQALAEAAAGKALAAIESLEEDGTPVFPENYTGFDDEEPPAA</sequence>
<dbReference type="Proteomes" id="UP000027987">
    <property type="component" value="Chromosome"/>
</dbReference>
<accession>A0A075K5R3</accession>
<dbReference type="PATRIC" id="fig|1217721.7.peg.4203"/>
<protein>
    <submittedName>
        <fullName evidence="1">Uncharacterized protein</fullName>
    </submittedName>
</protein>
<dbReference type="KEGG" id="dja:HY57_20520"/>
<dbReference type="RefSeq" id="WP_019465237.1">
    <property type="nucleotide sequence ID" value="NZ_ALOY01000151.1"/>
</dbReference>
<evidence type="ECO:0000313" key="2">
    <source>
        <dbReference type="Proteomes" id="UP000027987"/>
    </source>
</evidence>
<dbReference type="AlphaFoldDB" id="A0A075K5R3"/>
<dbReference type="HOGENOM" id="CLU_2436096_0_0_6"/>
<dbReference type="STRING" id="1217721.HY57_20520"/>
<reference evidence="1 2" key="1">
    <citation type="submission" date="2014-07" db="EMBL/GenBank/DDBJ databases">
        <title>Complete Genome Sequence of Dyella japonica Strain A8 Isolated from Malaysian Tropical Soil.</title>
        <authorList>
            <person name="Hui R.K.H."/>
            <person name="Chen J.-W."/>
            <person name="Chan K.-G."/>
            <person name="Leung F.C.C."/>
        </authorList>
    </citation>
    <scope>NUCLEOTIDE SEQUENCE [LARGE SCALE GENOMIC DNA]</scope>
    <source>
        <strain evidence="1 2">A8</strain>
    </source>
</reference>
<dbReference type="EMBL" id="CP008884">
    <property type="protein sequence ID" value="AIF49475.1"/>
    <property type="molecule type" value="Genomic_DNA"/>
</dbReference>
<proteinExistence type="predicted"/>
<dbReference type="OrthoDB" id="5957383at2"/>
<keyword evidence="2" id="KW-1185">Reference proteome</keyword>
<name>A0A075K5R3_9GAMM</name>
<gene>
    <name evidence="1" type="ORF">HY57_20520</name>
</gene>